<dbReference type="Pfam" id="PF02212">
    <property type="entry name" value="GED"/>
    <property type="match status" value="1"/>
</dbReference>
<dbReference type="EMBL" id="LATX01001127">
    <property type="protein sequence ID" value="KTB43609.1"/>
    <property type="molecule type" value="Genomic_DNA"/>
</dbReference>
<dbReference type="AlphaFoldDB" id="A0A0W0G4U7"/>
<protein>
    <recommendedName>
        <fullName evidence="1">GED domain-containing protein</fullName>
    </recommendedName>
</protein>
<dbReference type="eggNOG" id="KOG0446">
    <property type="taxonomic scope" value="Eukaryota"/>
</dbReference>
<dbReference type="GO" id="GO:0003924">
    <property type="term" value="F:GTPase activity"/>
    <property type="evidence" value="ECO:0007669"/>
    <property type="project" value="InterPro"/>
</dbReference>
<accession>A0A0W0G4U7</accession>
<dbReference type="GO" id="GO:0005525">
    <property type="term" value="F:GTP binding"/>
    <property type="evidence" value="ECO:0007669"/>
    <property type="project" value="InterPro"/>
</dbReference>
<dbReference type="Proteomes" id="UP000054988">
    <property type="component" value="Unassembled WGS sequence"/>
</dbReference>
<evidence type="ECO:0000259" key="1">
    <source>
        <dbReference type="PROSITE" id="PS51388"/>
    </source>
</evidence>
<evidence type="ECO:0000313" key="2">
    <source>
        <dbReference type="EMBL" id="KTB43609.1"/>
    </source>
</evidence>
<reference evidence="2 3" key="1">
    <citation type="submission" date="2015-12" db="EMBL/GenBank/DDBJ databases">
        <title>Draft genome sequence of Moniliophthora roreri, the causal agent of frosty pod rot of cacao.</title>
        <authorList>
            <person name="Aime M.C."/>
            <person name="Diaz-Valderrama J.R."/>
            <person name="Kijpornyongpan T."/>
            <person name="Phillips-Mora W."/>
        </authorList>
    </citation>
    <scope>NUCLEOTIDE SEQUENCE [LARGE SCALE GENOMIC DNA]</scope>
    <source>
        <strain evidence="2 3">MCA 2952</strain>
    </source>
</reference>
<dbReference type="InterPro" id="IPR003130">
    <property type="entry name" value="GED"/>
</dbReference>
<dbReference type="PROSITE" id="PS51388">
    <property type="entry name" value="GED"/>
    <property type="match status" value="1"/>
</dbReference>
<name>A0A0W0G4U7_MONRR</name>
<sequence>MANYHSSRPFSMRGVLKWDGVAASVCITKVLHGMLEKLNPTDEYEIEIQVMAEVCGYFQVAYKRVINNVLGFIDLQFLKGLEERLQLHIVKQLGLGTANANEQCARYLAEDPAVVARRDELRARQKRLESVQRELSNFELRLDYSRIDTF</sequence>
<dbReference type="InterPro" id="IPR020850">
    <property type="entry name" value="GED_dom"/>
</dbReference>
<dbReference type="Gene3D" id="1.20.120.1240">
    <property type="entry name" value="Dynamin, middle domain"/>
    <property type="match status" value="1"/>
</dbReference>
<comment type="caution">
    <text evidence="2">The sequence shown here is derived from an EMBL/GenBank/DDBJ whole genome shotgun (WGS) entry which is preliminary data.</text>
</comment>
<gene>
    <name evidence="2" type="ORF">WG66_3789</name>
</gene>
<feature type="domain" description="GED" evidence="1">
    <location>
        <begin position="47"/>
        <end position="143"/>
    </location>
</feature>
<proteinExistence type="predicted"/>
<organism evidence="2 3">
    <name type="scientific">Moniliophthora roreri</name>
    <name type="common">Frosty pod rot fungus</name>
    <name type="synonym">Monilia roreri</name>
    <dbReference type="NCBI Taxonomy" id="221103"/>
    <lineage>
        <taxon>Eukaryota</taxon>
        <taxon>Fungi</taxon>
        <taxon>Dikarya</taxon>
        <taxon>Basidiomycota</taxon>
        <taxon>Agaricomycotina</taxon>
        <taxon>Agaricomycetes</taxon>
        <taxon>Agaricomycetidae</taxon>
        <taxon>Agaricales</taxon>
        <taxon>Marasmiineae</taxon>
        <taxon>Marasmiaceae</taxon>
        <taxon>Moniliophthora</taxon>
    </lineage>
</organism>
<evidence type="ECO:0000313" key="3">
    <source>
        <dbReference type="Proteomes" id="UP000054988"/>
    </source>
</evidence>